<dbReference type="EMBL" id="PVQB02000918">
    <property type="protein sequence ID" value="KAF4333019.1"/>
    <property type="molecule type" value="Genomic_DNA"/>
</dbReference>
<reference evidence="9" key="1">
    <citation type="journal article" date="2017" name="Mycologia">
        <title>Fusarium algeriense, sp. nov., a novel toxigenic crown rot pathogen of durum wheat from Algeria is nested in the Fusarium burgessii species complex.</title>
        <authorList>
            <person name="Laraba I."/>
            <person name="Keddad A."/>
            <person name="Boureghda H."/>
            <person name="Abdallah N."/>
            <person name="Vaughan M.M."/>
            <person name="Proctor R.H."/>
            <person name="Busman M."/>
            <person name="O'Donnell K."/>
        </authorList>
    </citation>
    <scope>NUCLEOTIDE SEQUENCE</scope>
    <source>
        <strain evidence="9">NRRL 25174</strain>
    </source>
</reference>
<dbReference type="SMART" id="SM00906">
    <property type="entry name" value="Fungal_trans"/>
    <property type="match status" value="1"/>
</dbReference>
<dbReference type="GO" id="GO:0008270">
    <property type="term" value="F:zinc ion binding"/>
    <property type="evidence" value="ECO:0007669"/>
    <property type="project" value="InterPro"/>
</dbReference>
<dbReference type="Pfam" id="PF04082">
    <property type="entry name" value="Fungal_trans"/>
    <property type="match status" value="1"/>
</dbReference>
<evidence type="ECO:0000256" key="2">
    <source>
        <dbReference type="ARBA" id="ARBA00022723"/>
    </source>
</evidence>
<dbReference type="PANTHER" id="PTHR47782:SF12">
    <property type="entry name" value="ZN(II)2CYS6 TRANSCRIPTION FACTOR (EUROFUNG)"/>
    <property type="match status" value="1"/>
</dbReference>
<evidence type="ECO:0000256" key="4">
    <source>
        <dbReference type="ARBA" id="ARBA00023015"/>
    </source>
</evidence>
<dbReference type="PANTHER" id="PTHR47782">
    <property type="entry name" value="ZN(II)2CYS6 TRANSCRIPTION FACTOR (EUROFUNG)-RELATED"/>
    <property type="match status" value="1"/>
</dbReference>
<dbReference type="GO" id="GO:0005634">
    <property type="term" value="C:nucleus"/>
    <property type="evidence" value="ECO:0007669"/>
    <property type="project" value="UniProtKB-SubCell"/>
</dbReference>
<accession>A0A9P5A7B1</accession>
<keyword evidence="10" id="KW-1185">Reference proteome</keyword>
<dbReference type="GO" id="GO:0045944">
    <property type="term" value="P:positive regulation of transcription by RNA polymerase II"/>
    <property type="evidence" value="ECO:0007669"/>
    <property type="project" value="TreeGrafter"/>
</dbReference>
<evidence type="ECO:0000256" key="5">
    <source>
        <dbReference type="ARBA" id="ARBA00023125"/>
    </source>
</evidence>
<protein>
    <submittedName>
        <fullName evidence="9">Pyrimidine pathway regulatory 1</fullName>
    </submittedName>
</protein>
<organism evidence="9 10">
    <name type="scientific">Fusarium beomiforme</name>
    <dbReference type="NCBI Taxonomy" id="44412"/>
    <lineage>
        <taxon>Eukaryota</taxon>
        <taxon>Fungi</taxon>
        <taxon>Dikarya</taxon>
        <taxon>Ascomycota</taxon>
        <taxon>Pezizomycotina</taxon>
        <taxon>Sordariomycetes</taxon>
        <taxon>Hypocreomycetidae</taxon>
        <taxon>Hypocreales</taxon>
        <taxon>Nectriaceae</taxon>
        <taxon>Fusarium</taxon>
        <taxon>Fusarium burgessii species complex</taxon>
    </lineage>
</organism>
<dbReference type="InterPro" id="IPR052202">
    <property type="entry name" value="Yeast_MetPath_Reg"/>
</dbReference>
<sequence length="666" mass="75405">MHTQDLSLETDQHFLASVEPSTRGVRAVRKPTFPASLLTHQHQDRILETTASLATQNIPQTSRQAARRRSPASLDVGRFVGQDEGVSFLLSTLHTASQQLQQGSSFRPSDNIQTPATCIEYHSPHPFPPYQIAMQALDQYFRVFHVAHPLLQRESLQTCLDKAPEWTNQEKTNLTPQERHDIFQFYMAIAIGSIRLFRDKTFDQHPFGFFTAALEMNPPAESRYDTLGNIENLILIARFGVYYNIGCSLWELSRLRIRSCIELDLHRRHPKSCGSNAELLGQSQRVFWEAYLLDRFSSRTLGRPFAIADRLIFANVPHPNPDSQIHDFSVFSWLVGIGRLSSQIHSTMEEQRPSPTSATMAPDLGEILCQLRYFHHELSNWHKAAPSFDSPVCIFETREFFELTYQDERLRLIRATIEVLGSKTMLPPDVLLQPCLQAARAIICFFAALRARNLITFSRAYMHLIFTASLVIVVDLEMRIRRQDGHRHRRSYKLDAEDWLRDLFDDRWDPKPKDVWNDLAVAGSLLSWLADSMPDMVVYSQFFHTLQHQLEAARASFGESGTNLEVSDSSVETLGSSHNSPPCHSATADIGLGLEQGNHLEMGIMGDFPTIQLDNAQVGTLDEDGMPTGWPLAYVLGVEGISAGLSEFVWDTVVPWDESPARSSDV</sequence>
<evidence type="ECO:0000256" key="3">
    <source>
        <dbReference type="ARBA" id="ARBA00022833"/>
    </source>
</evidence>
<reference evidence="9" key="2">
    <citation type="submission" date="2020-02" db="EMBL/GenBank/DDBJ databases">
        <title>Identification and distribution of gene clusters putatively required for synthesis of sphingolipid metabolism inhibitors in phylogenetically diverse species of the filamentous fungus Fusarium.</title>
        <authorList>
            <person name="Kim H.-S."/>
            <person name="Busman M."/>
            <person name="Brown D.W."/>
            <person name="Divon H."/>
            <person name="Uhlig S."/>
            <person name="Proctor R.H."/>
        </authorList>
    </citation>
    <scope>NUCLEOTIDE SEQUENCE</scope>
    <source>
        <strain evidence="9">NRRL 25174</strain>
    </source>
</reference>
<dbReference type="GO" id="GO:0043565">
    <property type="term" value="F:sequence-specific DNA binding"/>
    <property type="evidence" value="ECO:0007669"/>
    <property type="project" value="TreeGrafter"/>
</dbReference>
<evidence type="ECO:0000313" key="10">
    <source>
        <dbReference type="Proteomes" id="UP000730481"/>
    </source>
</evidence>
<keyword evidence="2" id="KW-0479">Metal-binding</keyword>
<keyword evidence="7" id="KW-0539">Nucleus</keyword>
<evidence type="ECO:0000256" key="6">
    <source>
        <dbReference type="ARBA" id="ARBA00023163"/>
    </source>
</evidence>
<dbReference type="AlphaFoldDB" id="A0A9P5A7B1"/>
<evidence type="ECO:0000256" key="1">
    <source>
        <dbReference type="ARBA" id="ARBA00004123"/>
    </source>
</evidence>
<dbReference type="GO" id="GO:0006351">
    <property type="term" value="P:DNA-templated transcription"/>
    <property type="evidence" value="ECO:0007669"/>
    <property type="project" value="InterPro"/>
</dbReference>
<dbReference type="GO" id="GO:0000981">
    <property type="term" value="F:DNA-binding transcription factor activity, RNA polymerase II-specific"/>
    <property type="evidence" value="ECO:0007669"/>
    <property type="project" value="TreeGrafter"/>
</dbReference>
<feature type="domain" description="Xylanolytic transcriptional activator regulatory" evidence="8">
    <location>
        <begin position="249"/>
        <end position="323"/>
    </location>
</feature>
<dbReference type="OrthoDB" id="2399539at2759"/>
<comment type="caution">
    <text evidence="9">The sequence shown here is derived from an EMBL/GenBank/DDBJ whole genome shotgun (WGS) entry which is preliminary data.</text>
</comment>
<keyword evidence="6" id="KW-0804">Transcription</keyword>
<proteinExistence type="predicted"/>
<keyword evidence="5" id="KW-0238">DNA-binding</keyword>
<keyword evidence="4" id="KW-0805">Transcription regulation</keyword>
<dbReference type="Proteomes" id="UP000730481">
    <property type="component" value="Unassembled WGS sequence"/>
</dbReference>
<evidence type="ECO:0000256" key="7">
    <source>
        <dbReference type="ARBA" id="ARBA00023242"/>
    </source>
</evidence>
<evidence type="ECO:0000313" key="9">
    <source>
        <dbReference type="EMBL" id="KAF4333019.1"/>
    </source>
</evidence>
<name>A0A9P5A7B1_9HYPO</name>
<dbReference type="CDD" id="cd12148">
    <property type="entry name" value="fungal_TF_MHR"/>
    <property type="match status" value="1"/>
</dbReference>
<comment type="subcellular location">
    <subcellularLocation>
        <location evidence="1">Nucleus</location>
    </subcellularLocation>
</comment>
<keyword evidence="3" id="KW-0862">Zinc</keyword>
<evidence type="ECO:0000259" key="8">
    <source>
        <dbReference type="SMART" id="SM00906"/>
    </source>
</evidence>
<gene>
    <name evidence="9" type="ORF">FBEOM_13178</name>
</gene>
<dbReference type="InterPro" id="IPR007219">
    <property type="entry name" value="XnlR_reg_dom"/>
</dbReference>